<dbReference type="PANTHER" id="PTHR33052">
    <property type="entry name" value="DUF4228 DOMAIN PROTEIN-RELATED"/>
    <property type="match status" value="1"/>
</dbReference>
<accession>A0A8T2SHZ1</accession>
<dbReference type="AlphaFoldDB" id="A0A8T2SHZ1"/>
<dbReference type="Proteomes" id="UP000825935">
    <property type="component" value="Chromosome 20"/>
</dbReference>
<name>A0A8T2SHZ1_CERRI</name>
<proteinExistence type="predicted"/>
<dbReference type="OrthoDB" id="1922322at2759"/>
<dbReference type="EMBL" id="CM035425">
    <property type="protein sequence ID" value="KAH7331997.1"/>
    <property type="molecule type" value="Genomic_DNA"/>
</dbReference>
<comment type="caution">
    <text evidence="2">The sequence shown here is derived from an EMBL/GenBank/DDBJ whole genome shotgun (WGS) entry which is preliminary data.</text>
</comment>
<evidence type="ECO:0000313" key="2">
    <source>
        <dbReference type="EMBL" id="KAH7331997.1"/>
    </source>
</evidence>
<reference evidence="2" key="1">
    <citation type="submission" date="2021-08" db="EMBL/GenBank/DDBJ databases">
        <title>WGS assembly of Ceratopteris richardii.</title>
        <authorList>
            <person name="Marchant D.B."/>
            <person name="Chen G."/>
            <person name="Jenkins J."/>
            <person name="Shu S."/>
            <person name="Leebens-Mack J."/>
            <person name="Grimwood J."/>
            <person name="Schmutz J."/>
            <person name="Soltis P."/>
            <person name="Soltis D."/>
            <person name="Chen Z.-H."/>
        </authorList>
    </citation>
    <scope>NUCLEOTIDE SEQUENCE</scope>
    <source>
        <strain evidence="2">Whitten #5841</strain>
        <tissue evidence="2">Leaf</tissue>
    </source>
</reference>
<evidence type="ECO:0000256" key="1">
    <source>
        <dbReference type="SAM" id="MobiDB-lite"/>
    </source>
</evidence>
<evidence type="ECO:0000313" key="3">
    <source>
        <dbReference type="Proteomes" id="UP000825935"/>
    </source>
</evidence>
<keyword evidence="3" id="KW-1185">Reference proteome</keyword>
<dbReference type="Pfam" id="PF14009">
    <property type="entry name" value="PADRE"/>
    <property type="match status" value="1"/>
</dbReference>
<feature type="region of interest" description="Disordered" evidence="1">
    <location>
        <begin position="153"/>
        <end position="183"/>
    </location>
</feature>
<protein>
    <submittedName>
        <fullName evidence="2">Uncharacterized protein</fullName>
    </submittedName>
</protein>
<gene>
    <name evidence="2" type="ORF">KP509_20G062700</name>
</gene>
<organism evidence="2 3">
    <name type="scientific">Ceratopteris richardii</name>
    <name type="common">Triangle waterfern</name>
    <dbReference type="NCBI Taxonomy" id="49495"/>
    <lineage>
        <taxon>Eukaryota</taxon>
        <taxon>Viridiplantae</taxon>
        <taxon>Streptophyta</taxon>
        <taxon>Embryophyta</taxon>
        <taxon>Tracheophyta</taxon>
        <taxon>Polypodiopsida</taxon>
        <taxon>Polypodiidae</taxon>
        <taxon>Polypodiales</taxon>
        <taxon>Pteridineae</taxon>
        <taxon>Pteridaceae</taxon>
        <taxon>Parkerioideae</taxon>
        <taxon>Ceratopteris</taxon>
    </lineage>
</organism>
<sequence length="234" mass="25251">MGGELSCMSSDVSLSCKQQAIVPHRGDGTAELRLLFPCEGRACDFPGPIKVGELMLEFPNHFVAEYGSLPLSAPKGIKPCCKRITALPADHDAKPNYTYLLMPMYRLNTRFSSVELNFIPSSPIAPATTKAASSSWCKITPLSANHYQEAASCPPQINSSAPASHRPASSISSGSEGKCISSPCRLPEVQSEQEDTDEFLSSGADYQSGSHQIYGLSQRTKPWAPKLDIINEIS</sequence>
<dbReference type="InterPro" id="IPR025322">
    <property type="entry name" value="PADRE_dom"/>
</dbReference>
<feature type="compositionally biased region" description="Low complexity" evidence="1">
    <location>
        <begin position="159"/>
        <end position="175"/>
    </location>
</feature>